<evidence type="ECO:0000256" key="1">
    <source>
        <dbReference type="SAM" id="Phobius"/>
    </source>
</evidence>
<proteinExistence type="predicted"/>
<reference evidence="2 3" key="1">
    <citation type="submission" date="2019-01" db="EMBL/GenBank/DDBJ databases">
        <title>Bacillus sp. M5HDSG1-1, whole genome shotgun sequence.</title>
        <authorList>
            <person name="Tuo L."/>
        </authorList>
    </citation>
    <scope>NUCLEOTIDE SEQUENCE [LARGE SCALE GENOMIC DNA]</scope>
    <source>
        <strain evidence="2 3">M5HDSG1-1</strain>
    </source>
</reference>
<protein>
    <submittedName>
        <fullName evidence="2">Uncharacterized protein</fullName>
    </submittedName>
</protein>
<keyword evidence="1" id="KW-0812">Transmembrane</keyword>
<name>A0A3S2UV87_9BACI</name>
<dbReference type="AlphaFoldDB" id="A0A3S2UV87"/>
<comment type="caution">
    <text evidence="2">The sequence shown here is derived from an EMBL/GenBank/DDBJ whole genome shotgun (WGS) entry which is preliminary data.</text>
</comment>
<feature type="transmembrane region" description="Helical" evidence="1">
    <location>
        <begin position="40"/>
        <end position="63"/>
    </location>
</feature>
<evidence type="ECO:0000313" key="2">
    <source>
        <dbReference type="EMBL" id="RVT59828.1"/>
    </source>
</evidence>
<evidence type="ECO:0000313" key="3">
    <source>
        <dbReference type="Proteomes" id="UP000288024"/>
    </source>
</evidence>
<sequence>MNEKTHTKTKKQQKVQGIYREIKRQQQEKVAEADSTYGKIIVNICMVIILFFFVMSTLFDFGVQVPRFFGY</sequence>
<dbReference type="EMBL" id="RZTZ01000008">
    <property type="protein sequence ID" value="RVT59828.1"/>
    <property type="molecule type" value="Genomic_DNA"/>
</dbReference>
<keyword evidence="3" id="KW-1185">Reference proteome</keyword>
<dbReference type="Proteomes" id="UP000288024">
    <property type="component" value="Unassembled WGS sequence"/>
</dbReference>
<gene>
    <name evidence="2" type="ORF">EM808_18080</name>
</gene>
<organism evidence="2 3">
    <name type="scientific">Niallia taxi</name>
    <dbReference type="NCBI Taxonomy" id="2499688"/>
    <lineage>
        <taxon>Bacteria</taxon>
        <taxon>Bacillati</taxon>
        <taxon>Bacillota</taxon>
        <taxon>Bacilli</taxon>
        <taxon>Bacillales</taxon>
        <taxon>Bacillaceae</taxon>
        <taxon>Niallia</taxon>
    </lineage>
</organism>
<accession>A0A3S2UV87</accession>
<keyword evidence="1" id="KW-1133">Transmembrane helix</keyword>
<dbReference type="RefSeq" id="WP_127739607.1">
    <property type="nucleotide sequence ID" value="NZ_CAJCKN010000021.1"/>
</dbReference>
<keyword evidence="1" id="KW-0472">Membrane</keyword>